<evidence type="ECO:0000256" key="1">
    <source>
        <dbReference type="ARBA" id="ARBA00009646"/>
    </source>
</evidence>
<dbReference type="Gene3D" id="2.60.20.10">
    <property type="entry name" value="Crystallins"/>
    <property type="match status" value="1"/>
</dbReference>
<keyword evidence="2" id="KW-0677">Repeat</keyword>
<evidence type="ECO:0000313" key="4">
    <source>
        <dbReference type="EMBL" id="RMX36931.1"/>
    </source>
</evidence>
<dbReference type="InterPro" id="IPR011024">
    <property type="entry name" value="G_crystallin-like"/>
</dbReference>
<feature type="domain" description="Beta/gamma crystallin 'Greek key'" evidence="3">
    <location>
        <begin position="151"/>
        <end position="193"/>
    </location>
</feature>
<dbReference type="OrthoDB" id="5947360at2759"/>
<comment type="similarity">
    <text evidence="1">Belongs to the beta/gamma-crystallin family.</text>
</comment>
<evidence type="ECO:0000313" key="5">
    <source>
        <dbReference type="Proteomes" id="UP000275408"/>
    </source>
</evidence>
<dbReference type="EMBL" id="RCHS01004213">
    <property type="protein sequence ID" value="RMX36931.1"/>
    <property type="molecule type" value="Genomic_DNA"/>
</dbReference>
<gene>
    <name evidence="4" type="ORF">pdam_00000971</name>
</gene>
<dbReference type="AlphaFoldDB" id="A0A3M6T6D6"/>
<name>A0A3M6T6D6_POCDA</name>
<proteinExistence type="inferred from homology"/>
<keyword evidence="5" id="KW-1185">Reference proteome</keyword>
<dbReference type="InterPro" id="IPR001064">
    <property type="entry name" value="Beta/gamma_crystallin"/>
</dbReference>
<evidence type="ECO:0000256" key="2">
    <source>
        <dbReference type="ARBA" id="ARBA00022737"/>
    </source>
</evidence>
<reference evidence="4 5" key="1">
    <citation type="journal article" date="2018" name="Sci. Rep.">
        <title>Comparative analysis of the Pocillopora damicornis genome highlights role of immune system in coral evolution.</title>
        <authorList>
            <person name="Cunning R."/>
            <person name="Bay R.A."/>
            <person name="Gillette P."/>
            <person name="Baker A.C."/>
            <person name="Traylor-Knowles N."/>
        </authorList>
    </citation>
    <scope>NUCLEOTIDE SEQUENCE [LARGE SCALE GENOMIC DNA]</scope>
    <source>
        <strain evidence="4">RSMAS</strain>
        <tissue evidence="4">Whole animal</tissue>
    </source>
</reference>
<dbReference type="SUPFAM" id="SSF49695">
    <property type="entry name" value="gamma-Crystallin-like"/>
    <property type="match status" value="1"/>
</dbReference>
<dbReference type="PROSITE" id="PS50915">
    <property type="entry name" value="CRYSTALLIN_BETA_GAMMA"/>
    <property type="match status" value="1"/>
</dbReference>
<dbReference type="Proteomes" id="UP000275408">
    <property type="component" value="Unassembled WGS sequence"/>
</dbReference>
<accession>A0A3M6T6D6</accession>
<sequence>MSESKQSLNVQLFLTCIALRATTNAPKDNWYLFQSVRALWAVANESIIKQNHQDYTQMKIILLLHVPSNGWQATMSIPGYQQADRLGELDEILKALPIHLQDLIDVSPLSGFYSFHNFVQWFKESCADLNPFFPTGRIGGVSSTIVLSKNERFAAYTQTNFQGLQAPLEPGKWYESPEAMNFPNDRMQSLRKE</sequence>
<evidence type="ECO:0000259" key="3">
    <source>
        <dbReference type="PROSITE" id="PS50915"/>
    </source>
</evidence>
<protein>
    <recommendedName>
        <fullName evidence="3">Beta/gamma crystallin 'Greek key' domain-containing protein</fullName>
    </recommendedName>
</protein>
<organism evidence="4 5">
    <name type="scientific">Pocillopora damicornis</name>
    <name type="common">Cauliflower coral</name>
    <name type="synonym">Millepora damicornis</name>
    <dbReference type="NCBI Taxonomy" id="46731"/>
    <lineage>
        <taxon>Eukaryota</taxon>
        <taxon>Metazoa</taxon>
        <taxon>Cnidaria</taxon>
        <taxon>Anthozoa</taxon>
        <taxon>Hexacorallia</taxon>
        <taxon>Scleractinia</taxon>
        <taxon>Astrocoeniina</taxon>
        <taxon>Pocilloporidae</taxon>
        <taxon>Pocillopora</taxon>
    </lineage>
</organism>
<comment type="caution">
    <text evidence="4">The sequence shown here is derived from an EMBL/GenBank/DDBJ whole genome shotgun (WGS) entry which is preliminary data.</text>
</comment>